<evidence type="ECO:0000313" key="2">
    <source>
        <dbReference type="EMBL" id="GAA2499422.1"/>
    </source>
</evidence>
<dbReference type="EMBL" id="BAAASR010000018">
    <property type="protein sequence ID" value="GAA2499422.1"/>
    <property type="molecule type" value="Genomic_DNA"/>
</dbReference>
<evidence type="ECO:0000313" key="3">
    <source>
        <dbReference type="Proteomes" id="UP001499942"/>
    </source>
</evidence>
<gene>
    <name evidence="2" type="ORF">GCM10010393_34650</name>
</gene>
<feature type="compositionally biased region" description="Low complexity" evidence="1">
    <location>
        <begin position="19"/>
        <end position="33"/>
    </location>
</feature>
<reference evidence="2 3" key="1">
    <citation type="journal article" date="2019" name="Int. J. Syst. Evol. Microbiol.">
        <title>The Global Catalogue of Microorganisms (GCM) 10K type strain sequencing project: providing services to taxonomists for standard genome sequencing and annotation.</title>
        <authorList>
            <consortium name="The Broad Institute Genomics Platform"/>
            <consortium name="The Broad Institute Genome Sequencing Center for Infectious Disease"/>
            <person name="Wu L."/>
            <person name="Ma J."/>
        </authorList>
    </citation>
    <scope>NUCLEOTIDE SEQUENCE [LARGE SCALE GENOMIC DNA]</scope>
    <source>
        <strain evidence="2 3">JCM 5062</strain>
    </source>
</reference>
<keyword evidence="3" id="KW-1185">Reference proteome</keyword>
<comment type="caution">
    <text evidence="2">The sequence shown here is derived from an EMBL/GenBank/DDBJ whole genome shotgun (WGS) entry which is preliminary data.</text>
</comment>
<name>A0ABN3MBZ7_9ACTN</name>
<dbReference type="Proteomes" id="UP001499942">
    <property type="component" value="Unassembled WGS sequence"/>
</dbReference>
<proteinExistence type="predicted"/>
<organism evidence="2 3">
    <name type="scientific">Streptomyces gobitricini</name>
    <dbReference type="NCBI Taxonomy" id="68211"/>
    <lineage>
        <taxon>Bacteria</taxon>
        <taxon>Bacillati</taxon>
        <taxon>Actinomycetota</taxon>
        <taxon>Actinomycetes</taxon>
        <taxon>Kitasatosporales</taxon>
        <taxon>Streptomycetaceae</taxon>
        <taxon>Streptomyces</taxon>
    </lineage>
</organism>
<feature type="region of interest" description="Disordered" evidence="1">
    <location>
        <begin position="1"/>
        <end position="83"/>
    </location>
</feature>
<accession>A0ABN3MBZ7</accession>
<feature type="compositionally biased region" description="Basic and acidic residues" evidence="1">
    <location>
        <begin position="37"/>
        <end position="57"/>
    </location>
</feature>
<protein>
    <submittedName>
        <fullName evidence="2">Uncharacterized protein</fullName>
    </submittedName>
</protein>
<sequence length="83" mass="8431">MLAPRPGALYDALPRRGTAPPAAGAAPVAAAPPNSRTPERMSGQDRTVDRTAGRTADRTAGVGGRHRRPGNREAGGQLGGVHA</sequence>
<evidence type="ECO:0000256" key="1">
    <source>
        <dbReference type="SAM" id="MobiDB-lite"/>
    </source>
</evidence>